<evidence type="ECO:0000256" key="2">
    <source>
        <dbReference type="ARBA" id="ARBA00009142"/>
    </source>
</evidence>
<keyword evidence="3" id="KW-0813">Transport</keyword>
<gene>
    <name evidence="9" type="ORF">GCM10011611_63230</name>
</gene>
<name>A0A8J2YZZ3_9PROT</name>
<feature type="transmembrane region" description="Helical" evidence="8">
    <location>
        <begin position="73"/>
        <end position="92"/>
    </location>
</feature>
<accession>A0A8J2YZZ3</accession>
<evidence type="ECO:0000256" key="5">
    <source>
        <dbReference type="ARBA" id="ARBA00022692"/>
    </source>
</evidence>
<evidence type="ECO:0000313" key="10">
    <source>
        <dbReference type="Proteomes" id="UP000646365"/>
    </source>
</evidence>
<dbReference type="PANTHER" id="PTHR30269:SF37">
    <property type="entry name" value="MEMBRANE TRANSPORTER PROTEIN"/>
    <property type="match status" value="1"/>
</dbReference>
<feature type="transmembrane region" description="Helical" evidence="8">
    <location>
        <begin position="49"/>
        <end position="66"/>
    </location>
</feature>
<evidence type="ECO:0000256" key="6">
    <source>
        <dbReference type="ARBA" id="ARBA00022989"/>
    </source>
</evidence>
<proteinExistence type="inferred from homology"/>
<evidence type="ECO:0000256" key="1">
    <source>
        <dbReference type="ARBA" id="ARBA00004651"/>
    </source>
</evidence>
<keyword evidence="4 8" id="KW-1003">Cell membrane</keyword>
<feature type="transmembrane region" description="Helical" evidence="8">
    <location>
        <begin position="98"/>
        <end position="117"/>
    </location>
</feature>
<evidence type="ECO:0000256" key="3">
    <source>
        <dbReference type="ARBA" id="ARBA00022448"/>
    </source>
</evidence>
<sequence length="267" mass="28504">MITDPWFYALAIPALLITSISKGGFGAGLGVLAVPLIALRLPVAEVTPILLPIICLMDAASLWGYRGRWDGRILAITLPGALIGIALGAVGVGTLPDVWLRLAIGTIAVAFPLRRWLAAPRRQRTHEGPGGEGRFSGRRPAQGVFWSFLSGITSFLANAGGPPFSIYLMTLRLDKTLFVGTTAVFFAVVNFTKLVPFAWLGLFTRTSLITSAALSPVALVGIALGFWLHRRLDPALFYRISFALVFLLGVRFVWSSAATILGTAAAG</sequence>
<keyword evidence="7 8" id="KW-0472">Membrane</keyword>
<keyword evidence="10" id="KW-1185">Reference proteome</keyword>
<feature type="transmembrane region" description="Helical" evidence="8">
    <location>
        <begin position="208"/>
        <end position="229"/>
    </location>
</feature>
<dbReference type="Proteomes" id="UP000646365">
    <property type="component" value="Unassembled WGS sequence"/>
</dbReference>
<reference evidence="9" key="2">
    <citation type="submission" date="2020-09" db="EMBL/GenBank/DDBJ databases">
        <authorList>
            <person name="Sun Q."/>
            <person name="Zhou Y."/>
        </authorList>
    </citation>
    <scope>NUCLEOTIDE SEQUENCE</scope>
    <source>
        <strain evidence="9">CGMCC 1.15725</strain>
    </source>
</reference>
<protein>
    <recommendedName>
        <fullName evidence="8">Probable membrane transporter protein</fullName>
    </recommendedName>
</protein>
<dbReference type="InterPro" id="IPR002781">
    <property type="entry name" value="TM_pro_TauE-like"/>
</dbReference>
<dbReference type="AlphaFoldDB" id="A0A8J2YZZ3"/>
<evidence type="ECO:0000256" key="7">
    <source>
        <dbReference type="ARBA" id="ARBA00023136"/>
    </source>
</evidence>
<comment type="similarity">
    <text evidence="2 8">Belongs to the 4-toluene sulfonate uptake permease (TSUP) (TC 2.A.102) family.</text>
</comment>
<keyword evidence="6 8" id="KW-1133">Transmembrane helix</keyword>
<comment type="subcellular location">
    <subcellularLocation>
        <location evidence="1 8">Cell membrane</location>
        <topology evidence="1 8">Multi-pass membrane protein</topology>
    </subcellularLocation>
</comment>
<dbReference type="RefSeq" id="WP_229744112.1">
    <property type="nucleotide sequence ID" value="NZ_BMJQ01000027.1"/>
</dbReference>
<dbReference type="Pfam" id="PF01925">
    <property type="entry name" value="TauE"/>
    <property type="match status" value="1"/>
</dbReference>
<evidence type="ECO:0000313" key="9">
    <source>
        <dbReference type="EMBL" id="GGF48184.1"/>
    </source>
</evidence>
<feature type="transmembrane region" description="Helical" evidence="8">
    <location>
        <begin position="236"/>
        <end position="254"/>
    </location>
</feature>
<keyword evidence="5 8" id="KW-0812">Transmembrane</keyword>
<organism evidence="9 10">
    <name type="scientific">Aliidongia dinghuensis</name>
    <dbReference type="NCBI Taxonomy" id="1867774"/>
    <lineage>
        <taxon>Bacteria</taxon>
        <taxon>Pseudomonadati</taxon>
        <taxon>Pseudomonadota</taxon>
        <taxon>Alphaproteobacteria</taxon>
        <taxon>Rhodospirillales</taxon>
        <taxon>Dongiaceae</taxon>
        <taxon>Aliidongia</taxon>
    </lineage>
</organism>
<feature type="transmembrane region" description="Helical" evidence="8">
    <location>
        <begin position="177"/>
        <end position="202"/>
    </location>
</feature>
<reference evidence="9" key="1">
    <citation type="journal article" date="2014" name="Int. J. Syst. Evol. Microbiol.">
        <title>Complete genome sequence of Corynebacterium casei LMG S-19264T (=DSM 44701T), isolated from a smear-ripened cheese.</title>
        <authorList>
            <consortium name="US DOE Joint Genome Institute (JGI-PGF)"/>
            <person name="Walter F."/>
            <person name="Albersmeier A."/>
            <person name="Kalinowski J."/>
            <person name="Ruckert C."/>
        </authorList>
    </citation>
    <scope>NUCLEOTIDE SEQUENCE</scope>
    <source>
        <strain evidence="9">CGMCC 1.15725</strain>
    </source>
</reference>
<dbReference type="GO" id="GO:0005886">
    <property type="term" value="C:plasma membrane"/>
    <property type="evidence" value="ECO:0007669"/>
    <property type="project" value="UniProtKB-SubCell"/>
</dbReference>
<dbReference type="EMBL" id="BMJQ01000027">
    <property type="protein sequence ID" value="GGF48184.1"/>
    <property type="molecule type" value="Genomic_DNA"/>
</dbReference>
<evidence type="ECO:0000256" key="8">
    <source>
        <dbReference type="RuleBase" id="RU363041"/>
    </source>
</evidence>
<evidence type="ECO:0000256" key="4">
    <source>
        <dbReference type="ARBA" id="ARBA00022475"/>
    </source>
</evidence>
<dbReference type="InterPro" id="IPR052017">
    <property type="entry name" value="TSUP"/>
</dbReference>
<feature type="transmembrane region" description="Helical" evidence="8">
    <location>
        <begin position="7"/>
        <end position="37"/>
    </location>
</feature>
<comment type="caution">
    <text evidence="9">The sequence shown here is derived from an EMBL/GenBank/DDBJ whole genome shotgun (WGS) entry which is preliminary data.</text>
</comment>
<dbReference type="PANTHER" id="PTHR30269">
    <property type="entry name" value="TRANSMEMBRANE PROTEIN YFCA"/>
    <property type="match status" value="1"/>
</dbReference>